<accession>A0A926DT68</accession>
<name>A0A926DT68_9FIRM</name>
<proteinExistence type="predicted"/>
<reference evidence="5" key="1">
    <citation type="submission" date="2020-08" db="EMBL/GenBank/DDBJ databases">
        <title>Genome public.</title>
        <authorList>
            <person name="Liu C."/>
            <person name="Sun Q."/>
        </authorList>
    </citation>
    <scope>NUCLEOTIDE SEQUENCE</scope>
    <source>
        <strain evidence="5">NSJ-32</strain>
    </source>
</reference>
<dbReference type="Pfam" id="PF05719">
    <property type="entry name" value="GPP34"/>
    <property type="match status" value="1"/>
</dbReference>
<evidence type="ECO:0000256" key="2">
    <source>
        <dbReference type="ARBA" id="ARBA00023034"/>
    </source>
</evidence>
<evidence type="ECO:0000256" key="4">
    <source>
        <dbReference type="ARBA" id="ARBA00023136"/>
    </source>
</evidence>
<dbReference type="GO" id="GO:0005737">
    <property type="term" value="C:cytoplasm"/>
    <property type="evidence" value="ECO:0007669"/>
    <property type="project" value="UniProtKB-ARBA"/>
</dbReference>
<dbReference type="GO" id="GO:0070273">
    <property type="term" value="F:phosphatidylinositol-4-phosphate binding"/>
    <property type="evidence" value="ECO:0007669"/>
    <property type="project" value="InterPro"/>
</dbReference>
<keyword evidence="6" id="KW-1185">Reference proteome</keyword>
<evidence type="ECO:0000256" key="3">
    <source>
        <dbReference type="ARBA" id="ARBA00023121"/>
    </source>
</evidence>
<dbReference type="Proteomes" id="UP000657006">
    <property type="component" value="Unassembled WGS sequence"/>
</dbReference>
<evidence type="ECO:0000313" key="6">
    <source>
        <dbReference type="Proteomes" id="UP000657006"/>
    </source>
</evidence>
<evidence type="ECO:0000313" key="5">
    <source>
        <dbReference type="EMBL" id="MBC8543508.1"/>
    </source>
</evidence>
<dbReference type="InterPro" id="IPR038261">
    <property type="entry name" value="GPP34-like_sf"/>
</dbReference>
<dbReference type="InterPro" id="IPR008628">
    <property type="entry name" value="GPP34-like"/>
</dbReference>
<dbReference type="GO" id="GO:0012505">
    <property type="term" value="C:endomembrane system"/>
    <property type="evidence" value="ECO:0007669"/>
    <property type="project" value="UniProtKB-ARBA"/>
</dbReference>
<organism evidence="5 6">
    <name type="scientific">Bianquea renquensis</name>
    <dbReference type="NCBI Taxonomy" id="2763661"/>
    <lineage>
        <taxon>Bacteria</taxon>
        <taxon>Bacillati</taxon>
        <taxon>Bacillota</taxon>
        <taxon>Clostridia</taxon>
        <taxon>Eubacteriales</taxon>
        <taxon>Bianqueaceae</taxon>
        <taxon>Bianquea</taxon>
    </lineage>
</organism>
<evidence type="ECO:0000256" key="1">
    <source>
        <dbReference type="ARBA" id="ARBA00004255"/>
    </source>
</evidence>
<dbReference type="RefSeq" id="WP_249289658.1">
    <property type="nucleotide sequence ID" value="NZ_JACRSQ010000010.1"/>
</dbReference>
<dbReference type="Gene3D" id="1.10.3630.10">
    <property type="entry name" value="yeast vps74-n-term truncation variant domain like"/>
    <property type="match status" value="1"/>
</dbReference>
<dbReference type="AlphaFoldDB" id="A0A926DT68"/>
<comment type="subcellular location">
    <subcellularLocation>
        <location evidence="1">Golgi apparatus membrane</location>
        <topology evidence="1">Peripheral membrane protein</topology>
        <orientation evidence="1">Cytoplasmic side</orientation>
    </subcellularLocation>
</comment>
<protein>
    <submittedName>
        <fullName evidence="5">Uncharacterized protein</fullName>
    </submittedName>
</protein>
<gene>
    <name evidence="5" type="ORF">H8730_08125</name>
</gene>
<keyword evidence="3" id="KW-0446">Lipid-binding</keyword>
<comment type="caution">
    <text evidence="5">The sequence shown here is derived from an EMBL/GenBank/DDBJ whole genome shotgun (WGS) entry which is preliminary data.</text>
</comment>
<sequence>MDASLTQAFALILLDRQKTDNTSLSFGVKPNCVILSIFFELFINGIFDINRKNQVMVKRPGIDLPEYQNSIYKRVSASIRPRSLQHWINSFHNSAASSSAVTEIMDCVVRDLQRRKLLCVNENQVYVADADFLSSKISAIKKELTANAPVTDDILVLAALMMRCHILKQYYSVPEKKQIKNRIRGIWQDRVFDQSEVTSTTMEYDSLQVILGAIFTVLE</sequence>
<keyword evidence="4" id="KW-0472">Membrane</keyword>
<keyword evidence="2" id="KW-0333">Golgi apparatus</keyword>
<dbReference type="EMBL" id="JACRSQ010000010">
    <property type="protein sequence ID" value="MBC8543508.1"/>
    <property type="molecule type" value="Genomic_DNA"/>
</dbReference>